<dbReference type="CDD" id="cd07981">
    <property type="entry name" value="HFD_TAF12"/>
    <property type="match status" value="1"/>
</dbReference>
<evidence type="ECO:0000256" key="5">
    <source>
        <dbReference type="ARBA" id="ARBA00023242"/>
    </source>
</evidence>
<dbReference type="AlphaFoldDB" id="A0A8X8A900"/>
<feature type="compositionally biased region" description="Polar residues" evidence="6">
    <location>
        <begin position="400"/>
        <end position="413"/>
    </location>
</feature>
<dbReference type="InterPro" id="IPR003228">
    <property type="entry name" value="TFIID_TAF12_dom"/>
</dbReference>
<dbReference type="GO" id="GO:0003677">
    <property type="term" value="F:DNA binding"/>
    <property type="evidence" value="ECO:0007669"/>
    <property type="project" value="TreeGrafter"/>
</dbReference>
<feature type="region of interest" description="Disordered" evidence="6">
    <location>
        <begin position="1"/>
        <end position="38"/>
    </location>
</feature>
<dbReference type="GO" id="GO:0051123">
    <property type="term" value="P:RNA polymerase II preinitiation complex assembly"/>
    <property type="evidence" value="ECO:0007669"/>
    <property type="project" value="TreeGrafter"/>
</dbReference>
<dbReference type="GO" id="GO:0017025">
    <property type="term" value="F:TBP-class protein binding"/>
    <property type="evidence" value="ECO:0007669"/>
    <property type="project" value="TreeGrafter"/>
</dbReference>
<keyword evidence="9" id="KW-1185">Reference proteome</keyword>
<dbReference type="OrthoDB" id="2193432at2759"/>
<feature type="region of interest" description="Disordered" evidence="6">
    <location>
        <begin position="635"/>
        <end position="656"/>
    </location>
</feature>
<dbReference type="GO" id="GO:0000124">
    <property type="term" value="C:SAGA complex"/>
    <property type="evidence" value="ECO:0007669"/>
    <property type="project" value="InterPro"/>
</dbReference>
<reference evidence="8" key="1">
    <citation type="journal article" date="2020" name="bioRxiv">
        <title>Hybrid origin of Populus tomentosa Carr. identified through genome sequencing and phylogenomic analysis.</title>
        <authorList>
            <person name="An X."/>
            <person name="Gao K."/>
            <person name="Chen Z."/>
            <person name="Li J."/>
            <person name="Yang X."/>
            <person name="Yang X."/>
            <person name="Zhou J."/>
            <person name="Guo T."/>
            <person name="Zhao T."/>
            <person name="Huang S."/>
            <person name="Miao D."/>
            <person name="Khan W.U."/>
            <person name="Rao P."/>
            <person name="Ye M."/>
            <person name="Lei B."/>
            <person name="Liao W."/>
            <person name="Wang J."/>
            <person name="Ji L."/>
            <person name="Li Y."/>
            <person name="Guo B."/>
            <person name="Mustafa N.S."/>
            <person name="Li S."/>
            <person name="Yun Q."/>
            <person name="Keller S.R."/>
            <person name="Mao J."/>
            <person name="Zhang R."/>
            <person name="Strauss S.H."/>
        </authorList>
    </citation>
    <scope>NUCLEOTIDE SEQUENCE</scope>
    <source>
        <strain evidence="8">GM15</strain>
        <tissue evidence="8">Leaf</tissue>
    </source>
</reference>
<keyword evidence="5" id="KW-0539">Nucleus</keyword>
<proteinExistence type="inferred from homology"/>
<sequence length="656" mass="70451">MAENAAAAAAASSPKPLPSANTIIDPSSQPQPQPQQAATLTNTNTTNLTQTQTQNLSNLPQNTHISSSPSLDHSQISSSPSLQPQQQQQQQQQQPVLQQQPQQQNVTAMSGYQIQQTLQRSPSMSRLSQINQQQQNQYGGVLRQQQQGLYGQMNFGGSASIQQNSQQNQQLGGANLSRSALLGQTGHLPMFTGAAAAAAAAQLNLPSQLLASPRQKAGLAQGSQFHSGDSPGQSLQGIQAMGVMGSLNLSQLRPNGALAYAQQRMGAGSMRQQLVQQNSLTSQHITTHFRHWAFQESSNPLFYDRVFDPSFCSKPTKNTITGIYEPSECTANYDAELSVAATVVEANANYVWSRLIFTPSSTEALTGSLAAAIGFIWSTAPEFNGTELTTVIPAGPPGQKTLSLTGSQPDATASGTTTPGGSSSQGTEATNQLLGKRKIQDLVSQVDSRGKLDPEVEELFLEIADDFIDSVTAFACSLAKHRKSSTLESKDILLHLEKNWHLTIPGFSSEERKHQSKPLPSDPHKKRLDMIRALMESSQSEENNVNPKEMIRQGHGNPAVTNHLIRPSPSSEQLVSQSTGSPMSAQIRDCSACPFNAGKTACQECSSCTMPKSMLDLHGKEEQLVRGKYDMEGGISDKSSLLLPGKSANEPGAHCW</sequence>
<name>A0A8X8A900_POPTO</name>
<dbReference type="Pfam" id="PF03847">
    <property type="entry name" value="TFIID_20kDa"/>
    <property type="match status" value="1"/>
</dbReference>
<feature type="compositionally biased region" description="Low complexity" evidence="6">
    <location>
        <begin position="414"/>
        <end position="427"/>
    </location>
</feature>
<evidence type="ECO:0000256" key="4">
    <source>
        <dbReference type="ARBA" id="ARBA00023163"/>
    </source>
</evidence>
<organism evidence="8 9">
    <name type="scientific">Populus tomentosa</name>
    <name type="common">Chinese white poplar</name>
    <dbReference type="NCBI Taxonomy" id="118781"/>
    <lineage>
        <taxon>Eukaryota</taxon>
        <taxon>Viridiplantae</taxon>
        <taxon>Streptophyta</taxon>
        <taxon>Embryophyta</taxon>
        <taxon>Tracheophyta</taxon>
        <taxon>Spermatophyta</taxon>
        <taxon>Magnoliopsida</taxon>
        <taxon>eudicotyledons</taxon>
        <taxon>Gunneridae</taxon>
        <taxon>Pentapetalae</taxon>
        <taxon>rosids</taxon>
        <taxon>fabids</taxon>
        <taxon>Malpighiales</taxon>
        <taxon>Salicaceae</taxon>
        <taxon>Saliceae</taxon>
        <taxon>Populus</taxon>
    </lineage>
</organism>
<dbReference type="InterPro" id="IPR037794">
    <property type="entry name" value="TAF12"/>
</dbReference>
<feature type="domain" description="Transcription initiation factor TFIID subunit 12" evidence="7">
    <location>
        <begin position="435"/>
        <end position="502"/>
    </location>
</feature>
<keyword evidence="3" id="KW-0805">Transcription regulation</keyword>
<dbReference type="FunFam" id="1.10.20.10:FF:000011">
    <property type="entry name" value="Transcription initiation factor TFIID subunit 12"/>
    <property type="match status" value="1"/>
</dbReference>
<evidence type="ECO:0000256" key="3">
    <source>
        <dbReference type="ARBA" id="ARBA00023015"/>
    </source>
</evidence>
<comment type="caution">
    <text evidence="8">The sequence shown here is derived from an EMBL/GenBank/DDBJ whole genome shotgun (WGS) entry which is preliminary data.</text>
</comment>
<evidence type="ECO:0000256" key="1">
    <source>
        <dbReference type="ARBA" id="ARBA00004123"/>
    </source>
</evidence>
<evidence type="ECO:0000313" key="9">
    <source>
        <dbReference type="Proteomes" id="UP000886885"/>
    </source>
</evidence>
<evidence type="ECO:0000256" key="6">
    <source>
        <dbReference type="SAM" id="MobiDB-lite"/>
    </source>
</evidence>
<dbReference type="PANTHER" id="PTHR12264:SF26">
    <property type="entry name" value="TRANSCRIPTION INITIATION FACTOR TFIID SUBUNIT 12B"/>
    <property type="match status" value="1"/>
</dbReference>
<keyword evidence="4" id="KW-0804">Transcription</keyword>
<feature type="region of interest" description="Disordered" evidence="6">
    <location>
        <begin position="55"/>
        <end position="108"/>
    </location>
</feature>
<dbReference type="EMBL" id="JAAWWB010000005">
    <property type="protein sequence ID" value="KAG6782262.1"/>
    <property type="molecule type" value="Genomic_DNA"/>
</dbReference>
<accession>A0A8X8A900</accession>
<evidence type="ECO:0000256" key="2">
    <source>
        <dbReference type="ARBA" id="ARBA00007530"/>
    </source>
</evidence>
<feature type="compositionally biased region" description="Low complexity" evidence="6">
    <location>
        <begin position="55"/>
        <end position="104"/>
    </location>
</feature>
<dbReference type="GO" id="GO:0005669">
    <property type="term" value="C:transcription factor TFIID complex"/>
    <property type="evidence" value="ECO:0007669"/>
    <property type="project" value="InterPro"/>
</dbReference>
<dbReference type="Proteomes" id="UP000886885">
    <property type="component" value="Chromosome 3A"/>
</dbReference>
<evidence type="ECO:0000259" key="7">
    <source>
        <dbReference type="Pfam" id="PF03847"/>
    </source>
</evidence>
<protein>
    <recommendedName>
        <fullName evidence="7">Transcription initiation factor TFIID subunit 12 domain-containing protein</fullName>
    </recommendedName>
</protein>
<gene>
    <name evidence="8" type="ORF">POTOM_011656</name>
</gene>
<evidence type="ECO:0000313" key="8">
    <source>
        <dbReference type="EMBL" id="KAG6782262.1"/>
    </source>
</evidence>
<dbReference type="PANTHER" id="PTHR12264">
    <property type="entry name" value="TRANSCRIPTION INITIATION FACTOR TFIID SUBUNIT 12"/>
    <property type="match status" value="1"/>
</dbReference>
<feature type="region of interest" description="Disordered" evidence="6">
    <location>
        <begin position="394"/>
        <end position="428"/>
    </location>
</feature>
<comment type="subcellular location">
    <subcellularLocation>
        <location evidence="1">Nucleus</location>
    </subcellularLocation>
</comment>
<comment type="similarity">
    <text evidence="2">Belongs to the TAF12 family.</text>
</comment>